<dbReference type="InterPro" id="IPR003594">
    <property type="entry name" value="HATPase_dom"/>
</dbReference>
<dbReference type="Pfam" id="PF00512">
    <property type="entry name" value="HisKA"/>
    <property type="match status" value="1"/>
</dbReference>
<dbReference type="EMBL" id="CP022098">
    <property type="protein sequence ID" value="ATB43240.1"/>
    <property type="molecule type" value="Genomic_DNA"/>
</dbReference>
<evidence type="ECO:0000256" key="1">
    <source>
        <dbReference type="ARBA" id="ARBA00000085"/>
    </source>
</evidence>
<sequence>MLSPMLPPDFPDLLACVPQGVMRLGADLRVEWLEPDFAAKTGVVLQVGDSVLSALESGRGRDDLERALREGRSHSGHVITVGLKQTRIQARPCRPGTPPGAWLLFESSGADDDVAFSQALQEIAREVGETLDVDSVCKAAVLAVVRCAQVRRAEVFLTEDGQAPRRVAVSDLANTETPDDALDQHADSFEAALVTRQPQIGVQRGMGDSAGSIFAAVPLLSQKRALGLLVLYKEQGRSFSLRELELWSAAAGQVAVSVQNARLLREAQAALRVREEFMSIASHELKTPLTPLKLTLYSMERRIAQGLPVELSSVIKSKRQVERLAGLVNDLLDVSRLELGRLSLQPAPLEMGHLVAEVVDQFRHAFARPFTLVVPREHLWVRGDRDRLEQVLVNLLENANKYSPAGELIGVEVESLAGQARIHVKDQGIGVPASDQSRLFERFYRAANSSHRHFGGLGLGLFISDSIARLHGGALSMSSSEGQGSTFTLSLPRMPVGEVRRLPRRVLLLDEDPKQEAAAERMLCAEGFEVLTANGGVEALRRASVLPVDLVLLSSSVPPTHLGIFLAAFAELPRARPIPIVLAGATRPAWAQPDAAVCARPYHGAELLAAVHALIGPREEGSRSSEPPGAAVATPTSPSLEPLAALPAASQLHS</sequence>
<dbReference type="SMART" id="SM00387">
    <property type="entry name" value="HATPase_c"/>
    <property type="match status" value="1"/>
</dbReference>
<dbReference type="KEGG" id="cfus:CYFUS_008720"/>
<dbReference type="InterPro" id="IPR011006">
    <property type="entry name" value="CheY-like_superfamily"/>
</dbReference>
<dbReference type="SMART" id="SM00388">
    <property type="entry name" value="HisKA"/>
    <property type="match status" value="1"/>
</dbReference>
<evidence type="ECO:0000256" key="7">
    <source>
        <dbReference type="SAM" id="MobiDB-lite"/>
    </source>
</evidence>
<evidence type="ECO:0000313" key="11">
    <source>
        <dbReference type="Proteomes" id="UP000217257"/>
    </source>
</evidence>
<dbReference type="PRINTS" id="PR00344">
    <property type="entry name" value="BCTRLSENSOR"/>
</dbReference>
<dbReference type="SUPFAM" id="SSF47384">
    <property type="entry name" value="Homodimeric domain of signal transducing histidine kinase"/>
    <property type="match status" value="1"/>
</dbReference>
<name>A0A250JHZ3_9BACT</name>
<evidence type="ECO:0000256" key="5">
    <source>
        <dbReference type="ARBA" id="ARBA00022777"/>
    </source>
</evidence>
<dbReference type="AlphaFoldDB" id="A0A250JHZ3"/>
<feature type="region of interest" description="Disordered" evidence="7">
    <location>
        <begin position="618"/>
        <end position="654"/>
    </location>
</feature>
<proteinExistence type="predicted"/>
<reference evidence="10 11" key="1">
    <citation type="submission" date="2017-06" db="EMBL/GenBank/DDBJ databases">
        <title>Sequencing and comparative analysis of myxobacterial genomes.</title>
        <authorList>
            <person name="Rupp O."/>
            <person name="Goesmann A."/>
            <person name="Sogaard-Andersen L."/>
        </authorList>
    </citation>
    <scope>NUCLEOTIDE SEQUENCE [LARGE SCALE GENOMIC DNA]</scope>
    <source>
        <strain evidence="10 11">DSM 52655</strain>
    </source>
</reference>
<evidence type="ECO:0000256" key="2">
    <source>
        <dbReference type="ARBA" id="ARBA00012438"/>
    </source>
</evidence>
<evidence type="ECO:0000259" key="8">
    <source>
        <dbReference type="PROSITE" id="PS50109"/>
    </source>
</evidence>
<dbReference type="Gene3D" id="3.30.565.10">
    <property type="entry name" value="Histidine kinase-like ATPase, C-terminal domain"/>
    <property type="match status" value="1"/>
</dbReference>
<dbReference type="FunFam" id="3.30.565.10:FF:000006">
    <property type="entry name" value="Sensor histidine kinase WalK"/>
    <property type="match status" value="1"/>
</dbReference>
<dbReference type="InterPro" id="IPR005467">
    <property type="entry name" value="His_kinase_dom"/>
</dbReference>
<dbReference type="SMART" id="SM00065">
    <property type="entry name" value="GAF"/>
    <property type="match status" value="1"/>
</dbReference>
<dbReference type="SUPFAM" id="SSF55781">
    <property type="entry name" value="GAF domain-like"/>
    <property type="match status" value="1"/>
</dbReference>
<evidence type="ECO:0000256" key="3">
    <source>
        <dbReference type="ARBA" id="ARBA00022553"/>
    </source>
</evidence>
<dbReference type="SUPFAM" id="SSF55874">
    <property type="entry name" value="ATPase domain of HSP90 chaperone/DNA topoisomerase II/histidine kinase"/>
    <property type="match status" value="1"/>
</dbReference>
<feature type="domain" description="Histidine kinase" evidence="8">
    <location>
        <begin position="280"/>
        <end position="495"/>
    </location>
</feature>
<keyword evidence="3" id="KW-0597">Phosphoprotein</keyword>
<gene>
    <name evidence="10" type="ORF">CYFUS_008720</name>
</gene>
<evidence type="ECO:0000313" key="10">
    <source>
        <dbReference type="EMBL" id="ATB43240.1"/>
    </source>
</evidence>
<feature type="domain" description="Response regulatory" evidence="9">
    <location>
        <begin position="505"/>
        <end position="615"/>
    </location>
</feature>
<dbReference type="InterPro" id="IPR001789">
    <property type="entry name" value="Sig_transdc_resp-reg_receiver"/>
</dbReference>
<dbReference type="Proteomes" id="UP000217257">
    <property type="component" value="Chromosome"/>
</dbReference>
<dbReference type="SUPFAM" id="SSF52172">
    <property type="entry name" value="CheY-like"/>
    <property type="match status" value="1"/>
</dbReference>
<accession>A0A250JHZ3</accession>
<comment type="caution">
    <text evidence="6">Lacks conserved residue(s) required for the propagation of feature annotation.</text>
</comment>
<organism evidence="10 11">
    <name type="scientific">Cystobacter fuscus</name>
    <dbReference type="NCBI Taxonomy" id="43"/>
    <lineage>
        <taxon>Bacteria</taxon>
        <taxon>Pseudomonadati</taxon>
        <taxon>Myxococcota</taxon>
        <taxon>Myxococcia</taxon>
        <taxon>Myxococcales</taxon>
        <taxon>Cystobacterineae</taxon>
        <taxon>Archangiaceae</taxon>
        <taxon>Cystobacter</taxon>
    </lineage>
</organism>
<dbReference type="CDD" id="cd00075">
    <property type="entry name" value="HATPase"/>
    <property type="match status" value="1"/>
</dbReference>
<evidence type="ECO:0000259" key="9">
    <source>
        <dbReference type="PROSITE" id="PS50110"/>
    </source>
</evidence>
<dbReference type="PANTHER" id="PTHR43547:SF2">
    <property type="entry name" value="HYBRID SIGNAL TRANSDUCTION HISTIDINE KINASE C"/>
    <property type="match status" value="1"/>
</dbReference>
<dbReference type="EC" id="2.7.13.3" evidence="2"/>
<dbReference type="GO" id="GO:0000155">
    <property type="term" value="F:phosphorelay sensor kinase activity"/>
    <property type="evidence" value="ECO:0007669"/>
    <property type="project" value="InterPro"/>
</dbReference>
<dbReference type="PANTHER" id="PTHR43547">
    <property type="entry name" value="TWO-COMPONENT HISTIDINE KINASE"/>
    <property type="match status" value="1"/>
</dbReference>
<dbReference type="Pfam" id="PF02518">
    <property type="entry name" value="HATPase_c"/>
    <property type="match status" value="1"/>
</dbReference>
<dbReference type="Gene3D" id="3.30.450.40">
    <property type="match status" value="1"/>
</dbReference>
<dbReference type="Pfam" id="PF13492">
    <property type="entry name" value="GAF_3"/>
    <property type="match status" value="1"/>
</dbReference>
<keyword evidence="5 10" id="KW-0418">Kinase</keyword>
<dbReference type="InterPro" id="IPR003018">
    <property type="entry name" value="GAF"/>
</dbReference>
<protein>
    <recommendedName>
        <fullName evidence="2">histidine kinase</fullName>
        <ecNumber evidence="2">2.7.13.3</ecNumber>
    </recommendedName>
</protein>
<dbReference type="CDD" id="cd00082">
    <property type="entry name" value="HisKA"/>
    <property type="match status" value="1"/>
</dbReference>
<dbReference type="PROSITE" id="PS50109">
    <property type="entry name" value="HIS_KIN"/>
    <property type="match status" value="1"/>
</dbReference>
<dbReference type="Gene3D" id="3.40.50.2300">
    <property type="match status" value="1"/>
</dbReference>
<keyword evidence="4" id="KW-0808">Transferase</keyword>
<feature type="compositionally biased region" description="Low complexity" evidence="7">
    <location>
        <begin position="635"/>
        <end position="654"/>
    </location>
</feature>
<dbReference type="InterPro" id="IPR003661">
    <property type="entry name" value="HisK_dim/P_dom"/>
</dbReference>
<dbReference type="InterPro" id="IPR036097">
    <property type="entry name" value="HisK_dim/P_sf"/>
</dbReference>
<dbReference type="InterPro" id="IPR036890">
    <property type="entry name" value="HATPase_C_sf"/>
</dbReference>
<evidence type="ECO:0000256" key="4">
    <source>
        <dbReference type="ARBA" id="ARBA00022679"/>
    </source>
</evidence>
<dbReference type="PROSITE" id="PS50110">
    <property type="entry name" value="RESPONSE_REGULATORY"/>
    <property type="match status" value="1"/>
</dbReference>
<comment type="catalytic activity">
    <reaction evidence="1">
        <text>ATP + protein L-histidine = ADP + protein N-phospho-L-histidine.</text>
        <dbReference type="EC" id="2.7.13.3"/>
    </reaction>
</comment>
<dbReference type="InterPro" id="IPR004358">
    <property type="entry name" value="Sig_transdc_His_kin-like_C"/>
</dbReference>
<evidence type="ECO:0000256" key="6">
    <source>
        <dbReference type="PROSITE-ProRule" id="PRU00169"/>
    </source>
</evidence>
<dbReference type="Gene3D" id="1.10.287.130">
    <property type="match status" value="1"/>
</dbReference>
<dbReference type="InterPro" id="IPR029016">
    <property type="entry name" value="GAF-like_dom_sf"/>
</dbReference>